<accession>A0A8X8W0W5</accession>
<reference evidence="4" key="2">
    <citation type="submission" date="2020-08" db="EMBL/GenBank/DDBJ databases">
        <title>Plant Genome Project.</title>
        <authorList>
            <person name="Zhang R.-G."/>
        </authorList>
    </citation>
    <scope>NUCLEOTIDE SEQUENCE</scope>
    <source>
        <strain evidence="4">Huo1</strain>
        <tissue evidence="4">Leaf</tissue>
    </source>
</reference>
<keyword evidence="1" id="KW-0694">RNA-binding</keyword>
<name>A0A8X8W0W5_SALSN</name>
<evidence type="ECO:0000256" key="2">
    <source>
        <dbReference type="SAM" id="MobiDB-lite"/>
    </source>
</evidence>
<comment type="caution">
    <text evidence="4">The sequence shown here is derived from an EMBL/GenBank/DDBJ whole genome shotgun (WGS) entry which is preliminary data.</text>
</comment>
<dbReference type="InterPro" id="IPR012677">
    <property type="entry name" value="Nucleotide-bd_a/b_plait_sf"/>
</dbReference>
<dbReference type="Pfam" id="PF00076">
    <property type="entry name" value="RRM_1"/>
    <property type="match status" value="1"/>
</dbReference>
<dbReference type="Proteomes" id="UP000298416">
    <property type="component" value="Unassembled WGS sequence"/>
</dbReference>
<gene>
    <name evidence="4" type="ORF">SASPL_154747</name>
</gene>
<dbReference type="InterPro" id="IPR000504">
    <property type="entry name" value="RRM_dom"/>
</dbReference>
<dbReference type="PROSITE" id="PS50102">
    <property type="entry name" value="RRM"/>
    <property type="match status" value="1"/>
</dbReference>
<dbReference type="CDD" id="cd00590">
    <property type="entry name" value="RRM_SF"/>
    <property type="match status" value="1"/>
</dbReference>
<dbReference type="InterPro" id="IPR050441">
    <property type="entry name" value="RBM"/>
</dbReference>
<organism evidence="4">
    <name type="scientific">Salvia splendens</name>
    <name type="common">Scarlet sage</name>
    <dbReference type="NCBI Taxonomy" id="180675"/>
    <lineage>
        <taxon>Eukaryota</taxon>
        <taxon>Viridiplantae</taxon>
        <taxon>Streptophyta</taxon>
        <taxon>Embryophyta</taxon>
        <taxon>Tracheophyta</taxon>
        <taxon>Spermatophyta</taxon>
        <taxon>Magnoliopsida</taxon>
        <taxon>eudicotyledons</taxon>
        <taxon>Gunneridae</taxon>
        <taxon>Pentapetalae</taxon>
        <taxon>asterids</taxon>
        <taxon>lamiids</taxon>
        <taxon>Lamiales</taxon>
        <taxon>Lamiaceae</taxon>
        <taxon>Nepetoideae</taxon>
        <taxon>Mentheae</taxon>
        <taxon>Salviinae</taxon>
        <taxon>Salvia</taxon>
        <taxon>Salvia subgen. Calosphace</taxon>
        <taxon>core Calosphace</taxon>
    </lineage>
</organism>
<dbReference type="SMART" id="SM00360">
    <property type="entry name" value="RRM"/>
    <property type="match status" value="1"/>
</dbReference>
<evidence type="ECO:0000256" key="1">
    <source>
        <dbReference type="PROSITE-ProRule" id="PRU00176"/>
    </source>
</evidence>
<evidence type="ECO:0000259" key="3">
    <source>
        <dbReference type="PROSITE" id="PS50102"/>
    </source>
</evidence>
<dbReference type="SUPFAM" id="SSF54928">
    <property type="entry name" value="RNA-binding domain, RBD"/>
    <property type="match status" value="1"/>
</dbReference>
<dbReference type="AlphaFoldDB" id="A0A8X8W0W5"/>
<dbReference type="Gene3D" id="3.30.70.330">
    <property type="match status" value="1"/>
</dbReference>
<feature type="compositionally biased region" description="Basic residues" evidence="2">
    <location>
        <begin position="18"/>
        <end position="30"/>
    </location>
</feature>
<dbReference type="InterPro" id="IPR035979">
    <property type="entry name" value="RBD_domain_sf"/>
</dbReference>
<reference evidence="4" key="1">
    <citation type="submission" date="2018-01" db="EMBL/GenBank/DDBJ databases">
        <authorList>
            <person name="Mao J.F."/>
        </authorList>
    </citation>
    <scope>NUCLEOTIDE SEQUENCE</scope>
    <source>
        <strain evidence="4">Huo1</strain>
        <tissue evidence="4">Leaf</tissue>
    </source>
</reference>
<dbReference type="EMBL" id="PNBA02000022">
    <property type="protein sequence ID" value="KAG6385864.1"/>
    <property type="molecule type" value="Genomic_DNA"/>
</dbReference>
<sequence length="213" mass="23905">MMFRYVRSPSPWEENSRSRSRSRSKSRSWSRPRERSRSRSRSRGRGTGREEVVNDGTTLYVTGLSTRVTEKELEDHFSKEGKVKSVFLVVEPRSRVSRGFAFVNMVTSDDANRCIKHLNQSVLEGRYITVERVMVIEEGIVEDPAAKIMATGGLLDARHIEVGVITLPEVDEITPPDILLMVEVEDPEGKGPGHTLLPDTAPKGTMHVVLGEM</sequence>
<feature type="region of interest" description="Disordered" evidence="2">
    <location>
        <begin position="1"/>
        <end position="56"/>
    </location>
</feature>
<keyword evidence="5" id="KW-1185">Reference proteome</keyword>
<dbReference type="GO" id="GO:0003723">
    <property type="term" value="F:RNA binding"/>
    <property type="evidence" value="ECO:0007669"/>
    <property type="project" value="UniProtKB-UniRule"/>
</dbReference>
<evidence type="ECO:0000313" key="5">
    <source>
        <dbReference type="Proteomes" id="UP000298416"/>
    </source>
</evidence>
<proteinExistence type="predicted"/>
<protein>
    <recommendedName>
        <fullName evidence="3">RRM domain-containing protein</fullName>
    </recommendedName>
</protein>
<evidence type="ECO:0000313" key="4">
    <source>
        <dbReference type="EMBL" id="KAG6385864.1"/>
    </source>
</evidence>
<dbReference type="PANTHER" id="PTHR48034">
    <property type="entry name" value="TRANSFORMER-2 SEX-DETERMINING PROTEIN-RELATED"/>
    <property type="match status" value="1"/>
</dbReference>
<feature type="domain" description="RRM" evidence="3">
    <location>
        <begin position="57"/>
        <end position="135"/>
    </location>
</feature>